<dbReference type="SUPFAM" id="SSF53756">
    <property type="entry name" value="UDP-Glycosyltransferase/glycogen phosphorylase"/>
    <property type="match status" value="1"/>
</dbReference>
<dbReference type="Proteomes" id="UP000807306">
    <property type="component" value="Unassembled WGS sequence"/>
</dbReference>
<dbReference type="OrthoDB" id="2276068at2759"/>
<evidence type="ECO:0000256" key="4">
    <source>
        <dbReference type="ARBA" id="ARBA00022018"/>
    </source>
</evidence>
<dbReference type="GO" id="GO:0005789">
    <property type="term" value="C:endoplasmic reticulum membrane"/>
    <property type="evidence" value="ECO:0007669"/>
    <property type="project" value="UniProtKB-SubCell"/>
</dbReference>
<evidence type="ECO:0000256" key="11">
    <source>
        <dbReference type="ARBA" id="ARBA00045065"/>
    </source>
</evidence>
<organism evidence="15 16">
    <name type="scientific">Crepidotus variabilis</name>
    <dbReference type="NCBI Taxonomy" id="179855"/>
    <lineage>
        <taxon>Eukaryota</taxon>
        <taxon>Fungi</taxon>
        <taxon>Dikarya</taxon>
        <taxon>Basidiomycota</taxon>
        <taxon>Agaricomycotina</taxon>
        <taxon>Agaricomycetes</taxon>
        <taxon>Agaricomycetidae</taxon>
        <taxon>Agaricales</taxon>
        <taxon>Agaricineae</taxon>
        <taxon>Crepidotaceae</taxon>
        <taxon>Crepidotus</taxon>
    </lineage>
</organism>
<comment type="pathway">
    <text evidence="2 12">Protein modification; protein glycosylation.</text>
</comment>
<name>A0A9P6E6J4_9AGAR</name>
<dbReference type="InterPro" id="IPR031814">
    <property type="entry name" value="ALG11_N"/>
</dbReference>
<evidence type="ECO:0000256" key="9">
    <source>
        <dbReference type="ARBA" id="ARBA00022989"/>
    </source>
</evidence>
<feature type="transmembrane region" description="Helical" evidence="12">
    <location>
        <begin position="39"/>
        <end position="60"/>
    </location>
</feature>
<dbReference type="EMBL" id="MU157918">
    <property type="protein sequence ID" value="KAF9523410.1"/>
    <property type="molecule type" value="Genomic_DNA"/>
</dbReference>
<feature type="domain" description="Glycosyl transferase family 1" evidence="13">
    <location>
        <begin position="340"/>
        <end position="527"/>
    </location>
</feature>
<keyword evidence="5 12" id="KW-0328">Glycosyltransferase</keyword>
<dbReference type="GO" id="GO:0006487">
    <property type="term" value="P:protein N-linked glycosylation"/>
    <property type="evidence" value="ECO:0007669"/>
    <property type="project" value="TreeGrafter"/>
</dbReference>
<evidence type="ECO:0000256" key="5">
    <source>
        <dbReference type="ARBA" id="ARBA00022676"/>
    </source>
</evidence>
<dbReference type="Pfam" id="PF00534">
    <property type="entry name" value="Glycos_transf_1"/>
    <property type="match status" value="1"/>
</dbReference>
<dbReference type="CDD" id="cd03806">
    <property type="entry name" value="GT4_ALG11-like"/>
    <property type="match status" value="1"/>
</dbReference>
<comment type="subcellular location">
    <subcellularLocation>
        <location evidence="1">Endoplasmic reticulum membrane</location>
        <topology evidence="1">Single-pass membrane protein</topology>
    </subcellularLocation>
</comment>
<dbReference type="Pfam" id="PF15924">
    <property type="entry name" value="ALG11_N"/>
    <property type="match status" value="1"/>
</dbReference>
<evidence type="ECO:0000256" key="12">
    <source>
        <dbReference type="RuleBase" id="RU367051"/>
    </source>
</evidence>
<dbReference type="Gene3D" id="3.40.50.2000">
    <property type="entry name" value="Glycogen Phosphorylase B"/>
    <property type="match status" value="1"/>
</dbReference>
<dbReference type="InterPro" id="IPR038013">
    <property type="entry name" value="ALG11"/>
</dbReference>
<feature type="transmembrane region" description="Helical" evidence="12">
    <location>
        <begin position="6"/>
        <end position="27"/>
    </location>
</feature>
<keyword evidence="16" id="KW-1185">Reference proteome</keyword>
<evidence type="ECO:0000256" key="10">
    <source>
        <dbReference type="ARBA" id="ARBA00023136"/>
    </source>
</evidence>
<sequence>MLFSTISRFMLVQTATGGSHLVLSYFLCLRLAQSNSIRAVCLVLLISQPLLLAGELWILLRFYNWTLLSGNSQRKAKLYRNLGFTEKETKRSVGFWHPYCNAGGGGERVLWTAIAAMQRTDPDIVSVVYSGDMNVTKEEILLKVKSRFEIALDPRLVHFIFMKSRFLIEDNSWPHFTLLGQSLGSIYLVWEGLSQYVPDLFIDTMGYAFTFHVVALVARIPIGAYVHYPTISTDMLARVQSRKAWHTNTSEISSSAILSSAKLVYYRFFMYYYAISLRTANFLMVNSSWTKNHVDSILRHADPLLDFLHLASPLTFFTPSLWRNSTTSCRIVYPPCDTREMAKFALTPRHPVILSVAQFRPEKDHKAQVMAFDHLLKDHPEHKGGDVPVKLVLVGGSRNDGDEKRIEELRQLVQDLKIGVRIVLARDYVEIVINAPYPAVLGWLSRASIGLSTMIDEHFGINVVEFMAAGVIPIAHKSGGPLKDIILPFNGEPTGFHAQTTSEFADAMHEVLTLSVDAELAMRHRARTWAVQKFSEQEFEEGWNQSGWRKYLPSS</sequence>
<evidence type="ECO:0000256" key="2">
    <source>
        <dbReference type="ARBA" id="ARBA00004922"/>
    </source>
</evidence>
<dbReference type="AlphaFoldDB" id="A0A9P6E6J4"/>
<evidence type="ECO:0000256" key="6">
    <source>
        <dbReference type="ARBA" id="ARBA00022679"/>
    </source>
</evidence>
<comment type="catalytic activity">
    <reaction evidence="11 12">
        <text>an alpha-D-Man-(1-&gt;3)-[alpha-D-Man-(1-&gt;6)]-beta-D-Man-(1-&gt;4)-beta-D-GlcNAc-(1-&gt;4)-alpha-D-GlcNAc-diphospho-di-trans,poly-cis-dolichol + 2 GDP-alpha-D-mannose = an alpha-D-Man-(1-&gt;2)-alpha-D-Man-(1-&gt;2)-alpha-D-Man-(1-&gt;3)-[alpha-D-Man-(1-&gt;6)]-beta-D-Man-(1-&gt;4)-beta-D-GlcNAc-(1-&gt;4)-alpha-D-GlcNAc-diphospho-di-trans,poly-cis-dolichol + 2 GDP + 2 H(+)</text>
        <dbReference type="Rhea" id="RHEA:29523"/>
        <dbReference type="Rhea" id="RHEA-COMP:19515"/>
        <dbReference type="Rhea" id="RHEA-COMP:19516"/>
        <dbReference type="ChEBI" id="CHEBI:15378"/>
        <dbReference type="ChEBI" id="CHEBI:57527"/>
        <dbReference type="ChEBI" id="CHEBI:58189"/>
        <dbReference type="ChEBI" id="CHEBI:132511"/>
        <dbReference type="ChEBI" id="CHEBI:132515"/>
        <dbReference type="EC" id="2.4.1.131"/>
    </reaction>
    <physiologicalReaction direction="left-to-right" evidence="11 12">
        <dbReference type="Rhea" id="RHEA:29524"/>
    </physiologicalReaction>
</comment>
<evidence type="ECO:0000259" key="14">
    <source>
        <dbReference type="Pfam" id="PF15924"/>
    </source>
</evidence>
<dbReference type="EC" id="2.4.1.131" evidence="3 12"/>
<evidence type="ECO:0000313" key="16">
    <source>
        <dbReference type="Proteomes" id="UP000807306"/>
    </source>
</evidence>
<feature type="domain" description="ALG11 mannosyltransferase N-terminal" evidence="14">
    <location>
        <begin position="91"/>
        <end position="297"/>
    </location>
</feature>
<evidence type="ECO:0000256" key="8">
    <source>
        <dbReference type="ARBA" id="ARBA00022824"/>
    </source>
</evidence>
<evidence type="ECO:0000259" key="13">
    <source>
        <dbReference type="Pfam" id="PF00534"/>
    </source>
</evidence>
<dbReference type="PANTHER" id="PTHR45919:SF1">
    <property type="entry name" value="GDP-MAN:MAN(3)GLCNAC(2)-PP-DOL ALPHA-1,2-MANNOSYLTRANSFERASE"/>
    <property type="match status" value="1"/>
</dbReference>
<protein>
    <recommendedName>
        <fullName evidence="4 12">GDP-Man:Man(3)GlcNAc(2)-PP-Dol alpha-1,2-mannosyltransferase</fullName>
        <ecNumber evidence="3 12">2.4.1.131</ecNumber>
    </recommendedName>
</protein>
<proteinExistence type="inferred from homology"/>
<keyword evidence="8 12" id="KW-0256">Endoplasmic reticulum</keyword>
<evidence type="ECO:0000256" key="1">
    <source>
        <dbReference type="ARBA" id="ARBA00004389"/>
    </source>
</evidence>
<gene>
    <name evidence="15" type="ORF">CPB83DRAFT_898804</name>
</gene>
<comment type="similarity">
    <text evidence="12">Belongs to the glycosyltransferase group 1 family. Glycosyltransferase 4 subfamily.</text>
</comment>
<dbReference type="InterPro" id="IPR001296">
    <property type="entry name" value="Glyco_trans_1"/>
</dbReference>
<evidence type="ECO:0000313" key="15">
    <source>
        <dbReference type="EMBL" id="KAF9523410.1"/>
    </source>
</evidence>
<keyword evidence="6 12" id="KW-0808">Transferase</keyword>
<comment type="function">
    <text evidence="12">GDP-Man:Man(3)GlcNAc(2)-PP-Dol alpha-1,2-mannosyltransferase that operates in the biosynthetic pathway of dolichol-linked oligosaccharides, the glycan precursors employed in protein asparagine (N)-glycosylation. The assembly of dolichol-linked oligosaccharides begins on the cytosolic side of the endoplasmic reticulum membrane and finishes in its lumen. The sequential addition of sugars to dolichol pyrophosphate produces dolichol-linked oligosaccharides containing fourteen sugars, including two GlcNAcs, nine mannoses and three glucoses. Once assembled, the oligosaccharide is transferred from the lipid to nascent proteins by oligosaccharyltransferases. Catalyzes, on the cytoplasmic face of the endoplasmic reticulum, the addition of the fourth and fifth mannose residues to the dolichol-linked oligosaccharide chain, to produce Man(5)GlcNAc(2)-PP-dolichol core oligosaccharide.</text>
</comment>
<dbReference type="GO" id="GO:0004377">
    <property type="term" value="F:GDP-Man:Man(3)GlcNAc(2)-PP-Dol alpha-1,2-mannosyltransferase activity"/>
    <property type="evidence" value="ECO:0007669"/>
    <property type="project" value="UniProtKB-UniRule"/>
</dbReference>
<comment type="caution">
    <text evidence="15">The sequence shown here is derived from an EMBL/GenBank/DDBJ whole genome shotgun (WGS) entry which is preliminary data.</text>
</comment>
<evidence type="ECO:0000256" key="3">
    <source>
        <dbReference type="ARBA" id="ARBA00012645"/>
    </source>
</evidence>
<keyword evidence="9 12" id="KW-1133">Transmembrane helix</keyword>
<reference evidence="15" key="1">
    <citation type="submission" date="2020-11" db="EMBL/GenBank/DDBJ databases">
        <authorList>
            <consortium name="DOE Joint Genome Institute"/>
            <person name="Ahrendt S."/>
            <person name="Riley R."/>
            <person name="Andreopoulos W."/>
            <person name="Labutti K."/>
            <person name="Pangilinan J."/>
            <person name="Ruiz-Duenas F.J."/>
            <person name="Barrasa J.M."/>
            <person name="Sanchez-Garcia M."/>
            <person name="Camarero S."/>
            <person name="Miyauchi S."/>
            <person name="Serrano A."/>
            <person name="Linde D."/>
            <person name="Babiker R."/>
            <person name="Drula E."/>
            <person name="Ayuso-Fernandez I."/>
            <person name="Pacheco R."/>
            <person name="Padilla G."/>
            <person name="Ferreira P."/>
            <person name="Barriuso J."/>
            <person name="Kellner H."/>
            <person name="Castanera R."/>
            <person name="Alfaro M."/>
            <person name="Ramirez L."/>
            <person name="Pisabarro A.G."/>
            <person name="Kuo A."/>
            <person name="Tritt A."/>
            <person name="Lipzen A."/>
            <person name="He G."/>
            <person name="Yan M."/>
            <person name="Ng V."/>
            <person name="Cullen D."/>
            <person name="Martin F."/>
            <person name="Rosso M.-N."/>
            <person name="Henrissat B."/>
            <person name="Hibbett D."/>
            <person name="Martinez A.T."/>
            <person name="Grigoriev I.V."/>
        </authorList>
    </citation>
    <scope>NUCLEOTIDE SEQUENCE</scope>
    <source>
        <strain evidence="15">CBS 506.95</strain>
    </source>
</reference>
<keyword evidence="10 12" id="KW-0472">Membrane</keyword>
<evidence type="ECO:0000256" key="7">
    <source>
        <dbReference type="ARBA" id="ARBA00022692"/>
    </source>
</evidence>
<accession>A0A9P6E6J4</accession>
<keyword evidence="7 12" id="KW-0812">Transmembrane</keyword>
<dbReference type="PANTHER" id="PTHR45919">
    <property type="entry name" value="GDP-MAN:MAN(3)GLCNAC(2)-PP-DOL ALPHA-1,2-MANNOSYLTRANSFERASE"/>
    <property type="match status" value="1"/>
</dbReference>